<dbReference type="InterPro" id="IPR039540">
    <property type="entry name" value="UBL3-like_ubiquitin_dom"/>
</dbReference>
<proteinExistence type="predicted"/>
<dbReference type="SUPFAM" id="SSF54236">
    <property type="entry name" value="Ubiquitin-like"/>
    <property type="match status" value="1"/>
</dbReference>
<feature type="region of interest" description="Disordered" evidence="1">
    <location>
        <begin position="1"/>
        <end position="31"/>
    </location>
</feature>
<gene>
    <name evidence="3" type="ORF">SEPCBS57363_001985</name>
</gene>
<protein>
    <recommendedName>
        <fullName evidence="2">UBL3-like ubiquitin domain-containing protein</fullName>
    </recommendedName>
</protein>
<evidence type="ECO:0000313" key="4">
    <source>
        <dbReference type="Proteomes" id="UP001642501"/>
    </source>
</evidence>
<dbReference type="Gene3D" id="3.10.20.90">
    <property type="entry name" value="Phosphatidylinositol 3-kinase Catalytic Subunit, Chain A, domain 1"/>
    <property type="match status" value="1"/>
</dbReference>
<feature type="region of interest" description="Disordered" evidence="1">
    <location>
        <begin position="86"/>
        <end position="119"/>
    </location>
</feature>
<evidence type="ECO:0000256" key="1">
    <source>
        <dbReference type="SAM" id="MobiDB-lite"/>
    </source>
</evidence>
<dbReference type="InterPro" id="IPR029071">
    <property type="entry name" value="Ubiquitin-like_domsf"/>
</dbReference>
<sequence length="272" mass="28689">MAEPTVAMSGANGSAATTEQERVQETVDSNVVDVQPTAPIVSSTQPTVGADAGVLPTAAVEESAAETAVPAAIPEIPANDSAVTTEAENAVNTAAAASPGEGSEATSPPPPAVARSASNQGDEIAPVLSLTGALLCNITLLLPTGKRHPFKIDEKYLSKRGVEVPDVTEAGLKDPFSISVYKLKELILREWREDWESKPASPSSIRLIHFGKLLDDKEQLRKYLFSLDSPNVVHMSVKPPEMFEDDEATKGKSSVRETRTRETGGGGCCVIL</sequence>
<evidence type="ECO:0000313" key="3">
    <source>
        <dbReference type="EMBL" id="CAK7266220.1"/>
    </source>
</evidence>
<evidence type="ECO:0000259" key="2">
    <source>
        <dbReference type="Pfam" id="PF13881"/>
    </source>
</evidence>
<dbReference type="InterPro" id="IPR040015">
    <property type="entry name" value="UBL3-like"/>
</dbReference>
<feature type="region of interest" description="Disordered" evidence="1">
    <location>
        <begin position="244"/>
        <end position="265"/>
    </location>
</feature>
<feature type="compositionally biased region" description="Low complexity" evidence="1">
    <location>
        <begin position="86"/>
        <end position="106"/>
    </location>
</feature>
<dbReference type="Proteomes" id="UP001642501">
    <property type="component" value="Unassembled WGS sequence"/>
</dbReference>
<feature type="domain" description="UBL3-like ubiquitin" evidence="2">
    <location>
        <begin position="169"/>
        <end position="252"/>
    </location>
</feature>
<feature type="compositionally biased region" description="Basic and acidic residues" evidence="1">
    <location>
        <begin position="248"/>
        <end position="262"/>
    </location>
</feature>
<dbReference type="Pfam" id="PF13881">
    <property type="entry name" value="Rad60-SLD_2"/>
    <property type="match status" value="1"/>
</dbReference>
<keyword evidence="4" id="KW-1185">Reference proteome</keyword>
<organism evidence="3 4">
    <name type="scientific">Sporothrix epigloea</name>
    <dbReference type="NCBI Taxonomy" id="1892477"/>
    <lineage>
        <taxon>Eukaryota</taxon>
        <taxon>Fungi</taxon>
        <taxon>Dikarya</taxon>
        <taxon>Ascomycota</taxon>
        <taxon>Pezizomycotina</taxon>
        <taxon>Sordariomycetes</taxon>
        <taxon>Sordariomycetidae</taxon>
        <taxon>Ophiostomatales</taxon>
        <taxon>Ophiostomataceae</taxon>
        <taxon>Sporothrix</taxon>
    </lineage>
</organism>
<name>A0ABP0DDA4_9PEZI</name>
<reference evidence="3 4" key="1">
    <citation type="submission" date="2024-01" db="EMBL/GenBank/DDBJ databases">
        <authorList>
            <person name="Allen C."/>
            <person name="Tagirdzhanova G."/>
        </authorList>
    </citation>
    <scope>NUCLEOTIDE SEQUENCE [LARGE SCALE GENOMIC DNA]</scope>
    <source>
        <strain evidence="3 4">CBS 573.63</strain>
    </source>
</reference>
<dbReference type="PANTHER" id="PTHR13169:SF0">
    <property type="entry name" value="UBIQUITIN-LIKE PROTEIN 3"/>
    <property type="match status" value="1"/>
</dbReference>
<comment type="caution">
    <text evidence="3">The sequence shown here is derived from an EMBL/GenBank/DDBJ whole genome shotgun (WGS) entry which is preliminary data.</text>
</comment>
<dbReference type="PANTHER" id="PTHR13169">
    <property type="entry name" value="UBIQUITIN-LIKE PROTEIN 3 HCG-1 PROTEIN"/>
    <property type="match status" value="1"/>
</dbReference>
<dbReference type="EMBL" id="CAWUOM010000023">
    <property type="protein sequence ID" value="CAK7266220.1"/>
    <property type="molecule type" value="Genomic_DNA"/>
</dbReference>
<accession>A0ABP0DDA4</accession>